<dbReference type="InterPro" id="IPR007048">
    <property type="entry name" value="IraD/Gp25-like"/>
</dbReference>
<protein>
    <submittedName>
        <fullName evidence="2">GPW/gp25 family protein</fullName>
    </submittedName>
</protein>
<dbReference type="EMBL" id="JAXAFJ010000005">
    <property type="protein sequence ID" value="MDX6806313.1"/>
    <property type="molecule type" value="Genomic_DNA"/>
</dbReference>
<name>A0ABU4RQ42_9HYPH</name>
<reference evidence="2 3" key="1">
    <citation type="submission" date="2023-11" db="EMBL/GenBank/DDBJ databases">
        <authorList>
            <person name="Bao R."/>
        </authorList>
    </citation>
    <scope>NUCLEOTIDE SEQUENCE [LARGE SCALE GENOMIC DNA]</scope>
    <source>
        <strain evidence="2 3">PJ23</strain>
    </source>
</reference>
<gene>
    <name evidence="2" type="ORF">SCD90_09565</name>
</gene>
<proteinExistence type="predicted"/>
<dbReference type="SUPFAM" id="SSF160719">
    <property type="entry name" value="gpW/gp25-like"/>
    <property type="match status" value="1"/>
</dbReference>
<evidence type="ECO:0000313" key="3">
    <source>
        <dbReference type="Proteomes" id="UP001274321"/>
    </source>
</evidence>
<evidence type="ECO:0000259" key="1">
    <source>
        <dbReference type="Pfam" id="PF04965"/>
    </source>
</evidence>
<dbReference type="Pfam" id="PF04965">
    <property type="entry name" value="GPW_gp25"/>
    <property type="match status" value="1"/>
</dbReference>
<accession>A0ABU4RQ42</accession>
<organism evidence="2 3">
    <name type="scientific">Terrihabitans rhizophilus</name>
    <dbReference type="NCBI Taxonomy" id="3092662"/>
    <lineage>
        <taxon>Bacteria</taxon>
        <taxon>Pseudomonadati</taxon>
        <taxon>Pseudomonadota</taxon>
        <taxon>Alphaproteobacteria</taxon>
        <taxon>Hyphomicrobiales</taxon>
        <taxon>Terrihabitans</taxon>
    </lineage>
</organism>
<comment type="caution">
    <text evidence="2">The sequence shown here is derived from an EMBL/GenBank/DDBJ whole genome shotgun (WGS) entry which is preliminary data.</text>
</comment>
<feature type="domain" description="IraD/Gp25-like" evidence="1">
    <location>
        <begin position="19"/>
        <end position="100"/>
    </location>
</feature>
<dbReference type="Proteomes" id="UP001274321">
    <property type="component" value="Unassembled WGS sequence"/>
</dbReference>
<sequence length="130" mass="14244">MADLNQRTGAVIDNYASALQSVEIIFATRLGEMVLLREFGAGIIELLGRALTPKTVAAFAILLAAAIDLWEPRFRVRRVSLTGSVDELRLGQAGVRIEVDWRPRGHLGDPTVESVQTFGLFGNRIRRVGA</sequence>
<dbReference type="Gene3D" id="3.10.450.40">
    <property type="match status" value="1"/>
</dbReference>
<evidence type="ECO:0000313" key="2">
    <source>
        <dbReference type="EMBL" id="MDX6806313.1"/>
    </source>
</evidence>
<dbReference type="RefSeq" id="WP_319844445.1">
    <property type="nucleotide sequence ID" value="NZ_JAXAFJ010000005.1"/>
</dbReference>
<keyword evidence="3" id="KW-1185">Reference proteome</keyword>